<comment type="similarity">
    <text evidence="1">Belongs to the AHA1 family.</text>
</comment>
<comment type="caution">
    <text evidence="3">The sequence shown here is derived from an EMBL/GenBank/DDBJ whole genome shotgun (WGS) entry which is preliminary data.</text>
</comment>
<dbReference type="Proteomes" id="UP000598467">
    <property type="component" value="Unassembled WGS sequence"/>
</dbReference>
<dbReference type="InterPro" id="IPR023393">
    <property type="entry name" value="START-like_dom_sf"/>
</dbReference>
<organism evidence="3 4">
    <name type="scientific">Roseibium aggregatum</name>
    <dbReference type="NCBI Taxonomy" id="187304"/>
    <lineage>
        <taxon>Bacteria</taxon>
        <taxon>Pseudomonadati</taxon>
        <taxon>Pseudomonadota</taxon>
        <taxon>Alphaproteobacteria</taxon>
        <taxon>Hyphomicrobiales</taxon>
        <taxon>Stappiaceae</taxon>
        <taxon>Roseibium</taxon>
    </lineage>
</organism>
<evidence type="ECO:0000313" key="3">
    <source>
        <dbReference type="EMBL" id="MBD1547679.1"/>
    </source>
</evidence>
<dbReference type="AlphaFoldDB" id="A0A926NYH1"/>
<gene>
    <name evidence="3" type="ORF">HK439_15530</name>
</gene>
<protein>
    <recommendedName>
        <fullName evidence="2">Activator of Hsp90 ATPase homologue 1/2-like C-terminal domain-containing protein</fullName>
    </recommendedName>
</protein>
<dbReference type="EMBL" id="JABFCZ010000016">
    <property type="protein sequence ID" value="MBD1547679.1"/>
    <property type="molecule type" value="Genomic_DNA"/>
</dbReference>
<proteinExistence type="inferred from homology"/>
<accession>A0A926NYH1</accession>
<dbReference type="CDD" id="cd08891">
    <property type="entry name" value="SRPBCC_CalC"/>
    <property type="match status" value="1"/>
</dbReference>
<feature type="domain" description="Activator of Hsp90 ATPase homologue 1/2-like C-terminal" evidence="2">
    <location>
        <begin position="42"/>
        <end position="154"/>
    </location>
</feature>
<dbReference type="SUPFAM" id="SSF55961">
    <property type="entry name" value="Bet v1-like"/>
    <property type="match status" value="1"/>
</dbReference>
<dbReference type="Pfam" id="PF08327">
    <property type="entry name" value="AHSA1"/>
    <property type="match status" value="1"/>
</dbReference>
<evidence type="ECO:0000313" key="4">
    <source>
        <dbReference type="Proteomes" id="UP000598467"/>
    </source>
</evidence>
<sequence>MMSNEETCRFECLLPLVRGKAFALVVDHPSAWWISPFPGSGGEIRECGIEPRPGGVCYEVGQDGRRRVWGTILSIEEPLYVRLAWQVSAKGEPIADPATASRVMISFRDAGEATRVELVHSEFLRHGEDADDYQHAVASGGGWEKRLARMKEVAAGKEFR</sequence>
<dbReference type="Gene3D" id="3.30.530.20">
    <property type="match status" value="1"/>
</dbReference>
<dbReference type="InterPro" id="IPR013538">
    <property type="entry name" value="ASHA1/2-like_C"/>
</dbReference>
<evidence type="ECO:0000256" key="1">
    <source>
        <dbReference type="ARBA" id="ARBA00006817"/>
    </source>
</evidence>
<reference evidence="3" key="1">
    <citation type="submission" date="2020-05" db="EMBL/GenBank/DDBJ databases">
        <title>Identification of trans-AT polyketide cluster in two marine bacteria, producers of a novel glutaramide-containing polyketide sesbanimide D and analogs.</title>
        <authorList>
            <person name="Kacar D."/>
            <person name="Rodriguez P."/>
            <person name="Canedo L."/>
            <person name="Gonzalez E."/>
            <person name="Galan B."/>
            <person name="De La Calle F."/>
            <person name="Garcia J.L."/>
        </authorList>
    </citation>
    <scope>NUCLEOTIDE SEQUENCE</scope>
    <source>
        <strain evidence="3">PHM038</strain>
    </source>
</reference>
<evidence type="ECO:0000259" key="2">
    <source>
        <dbReference type="Pfam" id="PF08327"/>
    </source>
</evidence>
<name>A0A926NYH1_9HYPH</name>